<dbReference type="InterPro" id="IPR051750">
    <property type="entry name" value="Trans-sulfuration_enzymes"/>
</dbReference>
<dbReference type="PANTHER" id="PTHR42699">
    <property type="match status" value="1"/>
</dbReference>
<name>A0A0D2GV29_9EURO</name>
<evidence type="ECO:0008006" key="6">
    <source>
        <dbReference type="Google" id="ProtNLM"/>
    </source>
</evidence>
<organism evidence="4 5">
    <name type="scientific">Fonsecaea multimorphosa CBS 102226</name>
    <dbReference type="NCBI Taxonomy" id="1442371"/>
    <lineage>
        <taxon>Eukaryota</taxon>
        <taxon>Fungi</taxon>
        <taxon>Dikarya</taxon>
        <taxon>Ascomycota</taxon>
        <taxon>Pezizomycotina</taxon>
        <taxon>Eurotiomycetes</taxon>
        <taxon>Chaetothyriomycetidae</taxon>
        <taxon>Chaetothyriales</taxon>
        <taxon>Herpotrichiellaceae</taxon>
        <taxon>Fonsecaea</taxon>
    </lineage>
</organism>
<comment type="similarity">
    <text evidence="3">Belongs to the trans-sulfuration enzymes family.</text>
</comment>
<keyword evidence="2 3" id="KW-0663">Pyridoxal phosphate</keyword>
<accession>A0A0D2GV29</accession>
<dbReference type="Gene3D" id="3.90.1150.10">
    <property type="entry name" value="Aspartate Aminotransferase, domain 1"/>
    <property type="match status" value="1"/>
</dbReference>
<dbReference type="Proteomes" id="UP000053411">
    <property type="component" value="Unassembled WGS sequence"/>
</dbReference>
<evidence type="ECO:0000256" key="3">
    <source>
        <dbReference type="RuleBase" id="RU362118"/>
    </source>
</evidence>
<dbReference type="OrthoDB" id="10047078at2759"/>
<sequence>MALEVQTPHGTALPPAPRHAITVHVQGWQSVVRFRDGDPELFKSLKSMYPRFVLHRDVLELTEKISELAGGDAEQGCLLFPSWQAARDCKEYATSPRRGEGAIPKDRFSIRIFQAHVLLYAVMFPVEYMDTVHGFWVNAGVGISSRLAEDSLKHTSTLREVQEGQELGTTTIAATPATLDGPSRQQVKERIAGLLNRAPATNNPRVSPSDVYLFSTGMASIYWVHRYLLSKYDSPSALFGFSFHSTIHVLEDFGPGVEFFGLGSDQDLDRLEKHLATQQGLGGKVQAIWAESPSNPLLSTPDLRRLRQLADEYSALLVVDDTVGGFCNVDVLGAADIVVTSLTKSFSGYADVMAGSAVLSPLSPRYEELKGLFESVHHDDLYIGDVETLEHNSRDYLERSAVLNRNAERVVEYLQSKALDPSSTVKQVFYPTVNLDTLPNYTPFMRRSTPEFPNPGYGCLLSVEFQTIEATIAFYENLHVHKGPHLGAHLTLALPYALGVYGNKAEWASAYNVRQEQVRISVGLEETEELVDRFRRAVEAADRLGSRSVDLKN</sequence>
<dbReference type="InterPro" id="IPR015421">
    <property type="entry name" value="PyrdxlP-dep_Trfase_major"/>
</dbReference>
<dbReference type="GO" id="GO:0003962">
    <property type="term" value="F:cystathionine gamma-synthase activity"/>
    <property type="evidence" value="ECO:0007669"/>
    <property type="project" value="TreeGrafter"/>
</dbReference>
<dbReference type="PANTHER" id="PTHR42699:SF1">
    <property type="entry name" value="CYSTATHIONINE GAMMA-SYNTHASE-RELATED"/>
    <property type="match status" value="1"/>
</dbReference>
<dbReference type="STRING" id="1442371.A0A0D2GV29"/>
<evidence type="ECO:0000313" key="4">
    <source>
        <dbReference type="EMBL" id="KIX93390.1"/>
    </source>
</evidence>
<gene>
    <name evidence="4" type="ORF">Z520_10809</name>
</gene>
<dbReference type="GeneID" id="27716555"/>
<keyword evidence="5" id="KW-1185">Reference proteome</keyword>
<comment type="cofactor">
    <cofactor evidence="1 3">
        <name>pyridoxal 5'-phosphate</name>
        <dbReference type="ChEBI" id="CHEBI:597326"/>
    </cofactor>
</comment>
<evidence type="ECO:0000313" key="5">
    <source>
        <dbReference type="Proteomes" id="UP000053411"/>
    </source>
</evidence>
<dbReference type="SUPFAM" id="SSF53383">
    <property type="entry name" value="PLP-dependent transferases"/>
    <property type="match status" value="1"/>
</dbReference>
<evidence type="ECO:0000256" key="1">
    <source>
        <dbReference type="ARBA" id="ARBA00001933"/>
    </source>
</evidence>
<dbReference type="InterPro" id="IPR015422">
    <property type="entry name" value="PyrdxlP-dep_Trfase_small"/>
</dbReference>
<dbReference type="RefSeq" id="XP_016627513.1">
    <property type="nucleotide sequence ID" value="XM_016781301.1"/>
</dbReference>
<dbReference type="GO" id="GO:0019346">
    <property type="term" value="P:transsulfuration"/>
    <property type="evidence" value="ECO:0007669"/>
    <property type="project" value="InterPro"/>
</dbReference>
<evidence type="ECO:0000256" key="2">
    <source>
        <dbReference type="ARBA" id="ARBA00022898"/>
    </source>
</evidence>
<protein>
    <recommendedName>
        <fullName evidence="6">Cystathionine gamma-synthase</fullName>
    </recommendedName>
</protein>
<dbReference type="GO" id="GO:0030170">
    <property type="term" value="F:pyridoxal phosphate binding"/>
    <property type="evidence" value="ECO:0007669"/>
    <property type="project" value="InterPro"/>
</dbReference>
<dbReference type="AlphaFoldDB" id="A0A0D2GV29"/>
<dbReference type="Gene3D" id="3.40.640.10">
    <property type="entry name" value="Type I PLP-dependent aspartate aminotransferase-like (Major domain)"/>
    <property type="match status" value="1"/>
</dbReference>
<dbReference type="VEuPathDB" id="FungiDB:Z520_10809"/>
<reference evidence="4 5" key="1">
    <citation type="submission" date="2015-01" db="EMBL/GenBank/DDBJ databases">
        <title>The Genome Sequence of Fonsecaea multimorphosa CBS 102226.</title>
        <authorList>
            <consortium name="The Broad Institute Genomics Platform"/>
            <person name="Cuomo C."/>
            <person name="de Hoog S."/>
            <person name="Gorbushina A."/>
            <person name="Stielow B."/>
            <person name="Teixiera M."/>
            <person name="Abouelleil A."/>
            <person name="Chapman S.B."/>
            <person name="Priest M."/>
            <person name="Young S.K."/>
            <person name="Wortman J."/>
            <person name="Nusbaum C."/>
            <person name="Birren B."/>
        </authorList>
    </citation>
    <scope>NUCLEOTIDE SEQUENCE [LARGE SCALE GENOMIC DNA]</scope>
    <source>
        <strain evidence="4 5">CBS 102226</strain>
    </source>
</reference>
<proteinExistence type="inferred from homology"/>
<dbReference type="EMBL" id="KN848094">
    <property type="protein sequence ID" value="KIX93390.1"/>
    <property type="molecule type" value="Genomic_DNA"/>
</dbReference>
<dbReference type="InterPro" id="IPR015424">
    <property type="entry name" value="PyrdxlP-dep_Trfase"/>
</dbReference>
<dbReference type="InterPro" id="IPR000277">
    <property type="entry name" value="Cys/Met-Metab_PyrdxlP-dep_enz"/>
</dbReference>
<dbReference type="Pfam" id="PF01053">
    <property type="entry name" value="Cys_Met_Meta_PP"/>
    <property type="match status" value="1"/>
</dbReference>